<name>A0ABQ9H170_9NEOP</name>
<reference evidence="4 5" key="1">
    <citation type="submission" date="2023-02" db="EMBL/GenBank/DDBJ databases">
        <title>LHISI_Scaffold_Assembly.</title>
        <authorList>
            <person name="Stuart O.P."/>
            <person name="Cleave R."/>
            <person name="Magrath M.J.L."/>
            <person name="Mikheyev A.S."/>
        </authorList>
    </citation>
    <scope>NUCLEOTIDE SEQUENCE [LARGE SCALE GENOMIC DNA]</scope>
    <source>
        <strain evidence="4">Daus_M_001</strain>
        <tissue evidence="4">Leg muscle</tissue>
    </source>
</reference>
<evidence type="ECO:0000259" key="3">
    <source>
        <dbReference type="Pfam" id="PF05225"/>
    </source>
</evidence>
<evidence type="ECO:0000259" key="2">
    <source>
        <dbReference type="Pfam" id="PF03184"/>
    </source>
</evidence>
<gene>
    <name evidence="4" type="ORF">PR048_022477</name>
</gene>
<keyword evidence="5" id="KW-1185">Reference proteome</keyword>
<dbReference type="Gene3D" id="1.10.10.60">
    <property type="entry name" value="Homeodomain-like"/>
    <property type="match status" value="1"/>
</dbReference>
<feature type="domain" description="HTH psq-type" evidence="3">
    <location>
        <begin position="17"/>
        <end position="47"/>
    </location>
</feature>
<proteinExistence type="predicted"/>
<dbReference type="InterPro" id="IPR009057">
    <property type="entry name" value="Homeodomain-like_sf"/>
</dbReference>
<evidence type="ECO:0000256" key="1">
    <source>
        <dbReference type="ARBA" id="ARBA00004123"/>
    </source>
</evidence>
<evidence type="ECO:0000313" key="4">
    <source>
        <dbReference type="EMBL" id="KAJ8878014.1"/>
    </source>
</evidence>
<evidence type="ECO:0000313" key="5">
    <source>
        <dbReference type="Proteomes" id="UP001159363"/>
    </source>
</evidence>
<dbReference type="Proteomes" id="UP001159363">
    <property type="component" value="Chromosome 7"/>
</dbReference>
<organism evidence="4 5">
    <name type="scientific">Dryococelus australis</name>
    <dbReference type="NCBI Taxonomy" id="614101"/>
    <lineage>
        <taxon>Eukaryota</taxon>
        <taxon>Metazoa</taxon>
        <taxon>Ecdysozoa</taxon>
        <taxon>Arthropoda</taxon>
        <taxon>Hexapoda</taxon>
        <taxon>Insecta</taxon>
        <taxon>Pterygota</taxon>
        <taxon>Neoptera</taxon>
        <taxon>Polyneoptera</taxon>
        <taxon>Phasmatodea</taxon>
        <taxon>Verophasmatodea</taxon>
        <taxon>Anareolatae</taxon>
        <taxon>Phasmatidae</taxon>
        <taxon>Eurycanthinae</taxon>
        <taxon>Dryococelus</taxon>
    </lineage>
</organism>
<comment type="subcellular location">
    <subcellularLocation>
        <location evidence="1">Nucleus</location>
    </subcellularLocation>
</comment>
<dbReference type="InterPro" id="IPR007889">
    <property type="entry name" value="HTH_Psq"/>
</dbReference>
<protein>
    <recommendedName>
        <fullName evidence="6">HTH psq-type domain-containing protein</fullName>
    </recommendedName>
</protein>
<comment type="caution">
    <text evidence="4">The sequence shown here is derived from an EMBL/GenBank/DDBJ whole genome shotgun (WGS) entry which is preliminary data.</text>
</comment>
<evidence type="ECO:0008006" key="6">
    <source>
        <dbReference type="Google" id="ProtNLM"/>
    </source>
</evidence>
<dbReference type="InterPro" id="IPR004875">
    <property type="entry name" value="DDE_SF_endonuclease_dom"/>
</dbReference>
<sequence length="272" mass="31294">MVRNYVRKTNRGKQYSQEILAEAVLQVQSGRMSAYKAAKDFNIPLNTVIDHSTSQWTWRRKFQPLSSPWSNTDLNFQERTSCHWWEKRPANLFPRCHNLTVKKPQSLEIARRNCINTFIIYNCFKELVKTISSTSAPGRGKISFLLTVAASGEKLPPLAKICGIIRSQLKRELSEALDMLLLRMDGWRQITFLAHTGTERPVLVICDGYKTHVFLRLIGRNCSRRECNHPFSPPHSSLILQPLDLSVMKSLKTCYDAELAKLQKHRIGQKLL</sequence>
<dbReference type="Pfam" id="PF03184">
    <property type="entry name" value="DDE_1"/>
    <property type="match status" value="1"/>
</dbReference>
<feature type="domain" description="DDE-1" evidence="2">
    <location>
        <begin position="196"/>
        <end position="261"/>
    </location>
</feature>
<dbReference type="Pfam" id="PF05225">
    <property type="entry name" value="HTH_psq"/>
    <property type="match status" value="1"/>
</dbReference>
<dbReference type="SUPFAM" id="SSF46689">
    <property type="entry name" value="Homeodomain-like"/>
    <property type="match status" value="1"/>
</dbReference>
<dbReference type="EMBL" id="JARBHB010000008">
    <property type="protein sequence ID" value="KAJ8878014.1"/>
    <property type="molecule type" value="Genomic_DNA"/>
</dbReference>
<accession>A0ABQ9H170</accession>